<dbReference type="Gene3D" id="3.60.21.10">
    <property type="match status" value="1"/>
</dbReference>
<dbReference type="SMART" id="SM00854">
    <property type="entry name" value="PGA_cap"/>
    <property type="match status" value="1"/>
</dbReference>
<keyword evidence="3" id="KW-1133">Transmembrane helix</keyword>
<dbReference type="PANTHER" id="PTHR33393">
    <property type="entry name" value="POLYGLUTAMINE SYNTHESIS ACCESSORY PROTEIN RV0574C-RELATED"/>
    <property type="match status" value="1"/>
</dbReference>
<evidence type="ECO:0000256" key="1">
    <source>
        <dbReference type="ARBA" id="ARBA00005662"/>
    </source>
</evidence>
<keyword evidence="3" id="KW-0472">Membrane</keyword>
<evidence type="ECO:0000313" key="6">
    <source>
        <dbReference type="Proteomes" id="UP000564644"/>
    </source>
</evidence>
<feature type="region of interest" description="Disordered" evidence="2">
    <location>
        <begin position="57"/>
        <end position="119"/>
    </location>
</feature>
<feature type="compositionally biased region" description="Low complexity" evidence="2">
    <location>
        <begin position="57"/>
        <end position="66"/>
    </location>
</feature>
<organism evidence="5 6">
    <name type="scientific">Cohnella zeiphila</name>
    <dbReference type="NCBI Taxonomy" id="2761120"/>
    <lineage>
        <taxon>Bacteria</taxon>
        <taxon>Bacillati</taxon>
        <taxon>Bacillota</taxon>
        <taxon>Bacilli</taxon>
        <taxon>Bacillales</taxon>
        <taxon>Paenibacillaceae</taxon>
        <taxon>Cohnella</taxon>
    </lineage>
</organism>
<keyword evidence="3" id="KW-0812">Transmembrane</keyword>
<comment type="caution">
    <text evidence="5">The sequence shown here is derived from an EMBL/GenBank/DDBJ whole genome shotgun (WGS) entry which is preliminary data.</text>
</comment>
<accession>A0A7X0SUC2</accession>
<dbReference type="InterPro" id="IPR029052">
    <property type="entry name" value="Metallo-depent_PP-like"/>
</dbReference>
<sequence length="439" mass="46415">MSYSRTRSRREARQKMRRLLYVNVTMLAVVLLIGGLLAYRWLHGGGSEMLSGLFRPAPSHHSAAPPTDGPNPAADSALPDGSGAENGGTLPDGDGSEDGGGLSLPDGSPAPQDGGGSANEATLAFVGDLLPASKVGDLMDKNGVDYPFAKAMDTLRSADLTAGNLETPLTNRGTPAENKQYVFRGKPEYAAGIKDAGFDVLTLANNHTLDQGWEGLQDTMDALNEQGLQHVGSGVDDTEAFTPAYLEAGGIRFAFIGVSNVVPEVGWKADKNHPGVAETYDTTRAVAAIRDAKKLADVVVVMVHWGKERSQEPIPVQVSVGHTFIDAGADLIIGSHPHVLQGFEYYKKRWIAYSLGNFVFTTNGDSVTQQTGVLKARCAKDGQCGLTFEPMYSSNSQPAPMDAEEGRQLLASLSSLSIGARIGEDGSITPLAESGEETP</sequence>
<dbReference type="RefSeq" id="WP_185132712.1">
    <property type="nucleotide sequence ID" value="NZ_JACJVO010000040.1"/>
</dbReference>
<dbReference type="Proteomes" id="UP000564644">
    <property type="component" value="Unassembled WGS sequence"/>
</dbReference>
<evidence type="ECO:0000259" key="4">
    <source>
        <dbReference type="SMART" id="SM00854"/>
    </source>
</evidence>
<dbReference type="SUPFAM" id="SSF56300">
    <property type="entry name" value="Metallo-dependent phosphatases"/>
    <property type="match status" value="1"/>
</dbReference>
<gene>
    <name evidence="5" type="ORF">H7C18_29515</name>
</gene>
<keyword evidence="6" id="KW-1185">Reference proteome</keyword>
<dbReference type="InterPro" id="IPR052169">
    <property type="entry name" value="CW_Biosynth-Accessory"/>
</dbReference>
<feature type="domain" description="Capsule synthesis protein CapA" evidence="4">
    <location>
        <begin position="122"/>
        <end position="362"/>
    </location>
</feature>
<protein>
    <submittedName>
        <fullName evidence="5">CapA family protein</fullName>
    </submittedName>
</protein>
<evidence type="ECO:0000313" key="5">
    <source>
        <dbReference type="EMBL" id="MBB6735060.1"/>
    </source>
</evidence>
<dbReference type="EMBL" id="JACJVO010000040">
    <property type="protein sequence ID" value="MBB6735060.1"/>
    <property type="molecule type" value="Genomic_DNA"/>
</dbReference>
<evidence type="ECO:0000256" key="2">
    <source>
        <dbReference type="SAM" id="MobiDB-lite"/>
    </source>
</evidence>
<comment type="similarity">
    <text evidence="1">Belongs to the CapA family.</text>
</comment>
<dbReference type="PANTHER" id="PTHR33393:SF13">
    <property type="entry name" value="PGA BIOSYNTHESIS PROTEIN CAPA"/>
    <property type="match status" value="1"/>
</dbReference>
<reference evidence="5 6" key="1">
    <citation type="submission" date="2020-08" db="EMBL/GenBank/DDBJ databases">
        <title>Cohnella phylogeny.</title>
        <authorList>
            <person name="Dunlap C."/>
        </authorList>
    </citation>
    <scope>NUCLEOTIDE SEQUENCE [LARGE SCALE GENOMIC DNA]</scope>
    <source>
        <strain evidence="5 6">CBP 2801</strain>
    </source>
</reference>
<dbReference type="AlphaFoldDB" id="A0A7X0SUC2"/>
<dbReference type="CDD" id="cd07381">
    <property type="entry name" value="MPP_CapA"/>
    <property type="match status" value="1"/>
</dbReference>
<dbReference type="InterPro" id="IPR019079">
    <property type="entry name" value="Capsule_synth_CapA"/>
</dbReference>
<feature type="transmembrane region" description="Helical" evidence="3">
    <location>
        <begin position="20"/>
        <end position="42"/>
    </location>
</feature>
<proteinExistence type="inferred from homology"/>
<evidence type="ECO:0000256" key="3">
    <source>
        <dbReference type="SAM" id="Phobius"/>
    </source>
</evidence>
<dbReference type="Pfam" id="PF09587">
    <property type="entry name" value="PGA_cap"/>
    <property type="match status" value="1"/>
</dbReference>
<name>A0A7X0SUC2_9BACL</name>